<comment type="caution">
    <text evidence="1">The sequence shown here is derived from an EMBL/GenBank/DDBJ whole genome shotgun (WGS) entry which is preliminary data.</text>
</comment>
<name>A0A9N9EK64_FUNMO</name>
<accession>A0A9N9EK64</accession>
<reference evidence="1" key="1">
    <citation type="submission" date="2021-06" db="EMBL/GenBank/DDBJ databases">
        <authorList>
            <person name="Kallberg Y."/>
            <person name="Tangrot J."/>
            <person name="Rosling A."/>
        </authorList>
    </citation>
    <scope>NUCLEOTIDE SEQUENCE</scope>
    <source>
        <strain evidence="1">87-6 pot B 2015</strain>
    </source>
</reference>
<organism evidence="1 2">
    <name type="scientific">Funneliformis mosseae</name>
    <name type="common">Endomycorrhizal fungus</name>
    <name type="synonym">Glomus mosseae</name>
    <dbReference type="NCBI Taxonomy" id="27381"/>
    <lineage>
        <taxon>Eukaryota</taxon>
        <taxon>Fungi</taxon>
        <taxon>Fungi incertae sedis</taxon>
        <taxon>Mucoromycota</taxon>
        <taxon>Glomeromycotina</taxon>
        <taxon>Glomeromycetes</taxon>
        <taxon>Glomerales</taxon>
        <taxon>Glomeraceae</taxon>
        <taxon>Funneliformis</taxon>
    </lineage>
</organism>
<proteinExistence type="predicted"/>
<sequence length="92" mass="10078">MLSILIQSFSLSSILPIFFIIDSKGVRTDGEEIEADKDIEINDEGANIDDDKAKTNNKRIDANIEINDVDVKIDNDKAEVNGKGVGTDITLI</sequence>
<evidence type="ECO:0000313" key="1">
    <source>
        <dbReference type="EMBL" id="CAG8683270.1"/>
    </source>
</evidence>
<dbReference type="EMBL" id="CAJVPP010006969">
    <property type="protein sequence ID" value="CAG8683270.1"/>
    <property type="molecule type" value="Genomic_DNA"/>
</dbReference>
<gene>
    <name evidence="1" type="ORF">FMOSSE_LOCUS12999</name>
</gene>
<dbReference type="Proteomes" id="UP000789375">
    <property type="component" value="Unassembled WGS sequence"/>
</dbReference>
<protein>
    <submittedName>
        <fullName evidence="1">475_t:CDS:1</fullName>
    </submittedName>
</protein>
<keyword evidence="2" id="KW-1185">Reference proteome</keyword>
<evidence type="ECO:0000313" key="2">
    <source>
        <dbReference type="Proteomes" id="UP000789375"/>
    </source>
</evidence>
<dbReference type="AlphaFoldDB" id="A0A9N9EK64"/>